<evidence type="ECO:0000256" key="1">
    <source>
        <dbReference type="ARBA" id="ARBA00004141"/>
    </source>
</evidence>
<reference evidence="6 7" key="1">
    <citation type="journal article" date="2016" name="Front. Microbiol.">
        <title>Genomic Resource of Rice Seed Associated Bacteria.</title>
        <authorList>
            <person name="Midha S."/>
            <person name="Bansal K."/>
            <person name="Sharma S."/>
            <person name="Kumar N."/>
            <person name="Patil P.P."/>
            <person name="Chaudhry V."/>
            <person name="Patil P.B."/>
        </authorList>
    </citation>
    <scope>NUCLEOTIDE SEQUENCE [LARGE SCALE GENOMIC DNA]</scope>
    <source>
        <strain evidence="6 7">NS334</strain>
    </source>
</reference>
<comment type="caution">
    <text evidence="6">The sequence shown here is derived from an EMBL/GenBank/DDBJ whole genome shotgun (WGS) entry which is preliminary data.</text>
</comment>
<dbReference type="GO" id="GO:0005886">
    <property type="term" value="C:plasma membrane"/>
    <property type="evidence" value="ECO:0007669"/>
    <property type="project" value="UniProtKB-SubCell"/>
</dbReference>
<accession>A0A147HWJ7</accession>
<feature type="transmembrane region" description="Helical" evidence="5">
    <location>
        <begin position="102"/>
        <end position="120"/>
    </location>
</feature>
<dbReference type="RefSeq" id="WP_058756736.1">
    <property type="nucleotide sequence ID" value="NZ_LDTB01000073.1"/>
</dbReference>
<dbReference type="InterPro" id="IPR002781">
    <property type="entry name" value="TM_pro_TauE-like"/>
</dbReference>
<dbReference type="PATRIC" id="fig|869719.3.peg.3156"/>
<keyword evidence="4 5" id="KW-0472">Membrane</keyword>
<gene>
    <name evidence="6" type="ORF">NS334_14880</name>
</gene>
<name>A0A147HWJ7_9SPHN</name>
<dbReference type="AlphaFoldDB" id="A0A147HWJ7"/>
<evidence type="ECO:0000256" key="2">
    <source>
        <dbReference type="ARBA" id="ARBA00022692"/>
    </source>
</evidence>
<keyword evidence="5" id="KW-1003">Cell membrane</keyword>
<dbReference type="PANTHER" id="PTHR43701">
    <property type="entry name" value="MEMBRANE TRANSPORTER PROTEIN MJ0441-RELATED"/>
    <property type="match status" value="1"/>
</dbReference>
<dbReference type="EMBL" id="LDTB01000073">
    <property type="protein sequence ID" value="KTT69291.1"/>
    <property type="molecule type" value="Genomic_DNA"/>
</dbReference>
<dbReference type="InterPro" id="IPR051598">
    <property type="entry name" value="TSUP/Inactive_protease-like"/>
</dbReference>
<feature type="transmembrane region" description="Helical" evidence="5">
    <location>
        <begin position="27"/>
        <end position="50"/>
    </location>
</feature>
<evidence type="ECO:0000256" key="5">
    <source>
        <dbReference type="RuleBase" id="RU363041"/>
    </source>
</evidence>
<evidence type="ECO:0000256" key="4">
    <source>
        <dbReference type="ARBA" id="ARBA00023136"/>
    </source>
</evidence>
<dbReference type="OrthoDB" id="5189995at2"/>
<keyword evidence="2 5" id="KW-0812">Transmembrane</keyword>
<keyword evidence="3 5" id="KW-1133">Transmembrane helix</keyword>
<dbReference type="Pfam" id="PF01925">
    <property type="entry name" value="TauE"/>
    <property type="match status" value="1"/>
</dbReference>
<feature type="transmembrane region" description="Helical" evidence="5">
    <location>
        <begin position="215"/>
        <end position="234"/>
    </location>
</feature>
<comment type="similarity">
    <text evidence="5">Belongs to the 4-toluene sulfonate uptake permease (TSUP) (TC 2.A.102) family.</text>
</comment>
<protein>
    <recommendedName>
        <fullName evidence="5">Probable membrane transporter protein</fullName>
    </recommendedName>
</protein>
<proteinExistence type="inferred from homology"/>
<evidence type="ECO:0000313" key="7">
    <source>
        <dbReference type="Proteomes" id="UP000074310"/>
    </source>
</evidence>
<feature type="transmembrane region" description="Helical" evidence="5">
    <location>
        <begin position="191"/>
        <end position="208"/>
    </location>
</feature>
<dbReference type="PANTHER" id="PTHR43701:SF2">
    <property type="entry name" value="MEMBRANE TRANSPORTER PROTEIN YJNA-RELATED"/>
    <property type="match status" value="1"/>
</dbReference>
<feature type="transmembrane region" description="Helical" evidence="5">
    <location>
        <begin position="71"/>
        <end position="90"/>
    </location>
</feature>
<comment type="subcellular location">
    <subcellularLocation>
        <location evidence="5">Cell membrane</location>
        <topology evidence="5">Multi-pass membrane protein</topology>
    </subcellularLocation>
    <subcellularLocation>
        <location evidence="1">Membrane</location>
        <topology evidence="1">Multi-pass membrane protein</topology>
    </subcellularLocation>
</comment>
<evidence type="ECO:0000256" key="3">
    <source>
        <dbReference type="ARBA" id="ARBA00022989"/>
    </source>
</evidence>
<organism evidence="6 7">
    <name type="scientific">Sphingomonas endophytica</name>
    <dbReference type="NCBI Taxonomy" id="869719"/>
    <lineage>
        <taxon>Bacteria</taxon>
        <taxon>Pseudomonadati</taxon>
        <taxon>Pseudomonadota</taxon>
        <taxon>Alphaproteobacteria</taxon>
        <taxon>Sphingomonadales</taxon>
        <taxon>Sphingomonadaceae</taxon>
        <taxon>Sphingomonas</taxon>
    </lineage>
</organism>
<sequence>MDLLSTLAGFLVGTIVGLTGVGGGSLMSPLLILLFGIAPATAVGTDLWFAAITKIVGGTVHHRQNNADWTIVKRLCWGSLPAVALTLWWLSSHGHKAESGGMIVRVLGVTLVISALLTPFRRRLALRFARAEGARTDAFLRWQPVLTAAAGALLGTLITLTSVGAGALGATLLLMLYPFRLNAKRLVGTDILHAVPVALIGGIGHAVIGNINLPLLGALLLGSIPGVILGAKLTDRLPERVVTPALAVVLLIVGLRLLK</sequence>
<dbReference type="Proteomes" id="UP000074310">
    <property type="component" value="Unassembled WGS sequence"/>
</dbReference>
<feature type="transmembrane region" description="Helical" evidence="5">
    <location>
        <begin position="240"/>
        <end position="258"/>
    </location>
</feature>
<keyword evidence="7" id="KW-1185">Reference proteome</keyword>
<feature type="transmembrane region" description="Helical" evidence="5">
    <location>
        <begin position="151"/>
        <end position="179"/>
    </location>
</feature>
<evidence type="ECO:0000313" key="6">
    <source>
        <dbReference type="EMBL" id="KTT69291.1"/>
    </source>
</evidence>